<reference evidence="1" key="1">
    <citation type="journal article" date="2015" name="Nature">
        <title>Complex archaea that bridge the gap between prokaryotes and eukaryotes.</title>
        <authorList>
            <person name="Spang A."/>
            <person name="Saw J.H."/>
            <person name="Jorgensen S.L."/>
            <person name="Zaremba-Niedzwiedzka K."/>
            <person name="Martijn J."/>
            <person name="Lind A.E."/>
            <person name="van Eijk R."/>
            <person name="Schleper C."/>
            <person name="Guy L."/>
            <person name="Ettema T.J."/>
        </authorList>
    </citation>
    <scope>NUCLEOTIDE SEQUENCE</scope>
</reference>
<organism evidence="1">
    <name type="scientific">marine sediment metagenome</name>
    <dbReference type="NCBI Taxonomy" id="412755"/>
    <lineage>
        <taxon>unclassified sequences</taxon>
        <taxon>metagenomes</taxon>
        <taxon>ecological metagenomes</taxon>
    </lineage>
</organism>
<comment type="caution">
    <text evidence="1">The sequence shown here is derived from an EMBL/GenBank/DDBJ whole genome shotgun (WGS) entry which is preliminary data.</text>
</comment>
<dbReference type="EMBL" id="LAZR01008101">
    <property type="protein sequence ID" value="KKM80967.1"/>
    <property type="molecule type" value="Genomic_DNA"/>
</dbReference>
<feature type="non-terminal residue" evidence="1">
    <location>
        <position position="1"/>
    </location>
</feature>
<evidence type="ECO:0000313" key="1">
    <source>
        <dbReference type="EMBL" id="KKM80967.1"/>
    </source>
</evidence>
<proteinExistence type="predicted"/>
<name>A0A0F9NI19_9ZZZZ</name>
<dbReference type="AlphaFoldDB" id="A0A0F9NI19"/>
<gene>
    <name evidence="1" type="ORF">LCGC14_1334510</name>
</gene>
<accession>A0A0F9NI19</accession>
<sequence length="36" mass="4246">KLNDVNEFPFLLPKEKNPNPEYRKKLLFNKISSLNG</sequence>
<protein>
    <submittedName>
        <fullName evidence="1">Uncharacterized protein</fullName>
    </submittedName>
</protein>